<evidence type="ECO:0000313" key="1">
    <source>
        <dbReference type="EMBL" id="KDO20141.1"/>
    </source>
</evidence>
<dbReference type="VEuPathDB" id="FungiDB:SPRG_13967"/>
<dbReference type="AlphaFoldDB" id="A0A067C0R1"/>
<dbReference type="OrthoDB" id="64105at2759"/>
<keyword evidence="2" id="KW-1185">Reference proteome</keyword>
<dbReference type="KEGG" id="spar:SPRG_13967"/>
<dbReference type="Proteomes" id="UP000030745">
    <property type="component" value="Unassembled WGS sequence"/>
</dbReference>
<dbReference type="STRING" id="695850.A0A067C0R1"/>
<proteinExistence type="predicted"/>
<sequence length="660" mass="75836">MGLPPTWRADLAAQIKALRKAPVQGLLQFLSDGIQEVIMARPHDPFNYMAEYLRLAVRRSLQVARQANRGQAMLIDEPDEVTLSRELHKKQISLGRMRNDLSRLRARRLQALRTCLDLEATLLVTDSILTDADRAFFAPEPRWLQDHWCPHMDILDTIAPPPTIGAFPSLESGNTRAIFESFVPECLQAIVELRKAQSDDPIRWLIAYFDAKSPQAQQRAQFVEQLRVVLGQYRVYYERMKVLPPQAEIDANRASCQRDDLQAQLSERTRLVTHISVSKMGPRTQPRMSGKPVVLNHAKLWVPPENIEPIDDYTPFQLQALHRAERLVMEADEVRYKAILRFDLEYFSARRIASMFRCHRAYAKFQILTARRHAAAATIQCVYEAYLYRKAVQLPSWCVLGQQVMVAMVLARRAAIWFDFYQGRDFAAGNFATDATKSLDELKSQCRQDDKCAAFASDGSLKRFVPRQLSQLQPFTNLRKGATTLAPTDGLYIKRLPRCDADVISSAIVTSVPYNKFGTVEVVYDGTGVIETVPVQKLSRRFVHEYDFASDTWHYVDQVSKAQQATAPEPFAEATERQAIIDERKRLHARARDEAYKRKVEASAVKLQCAFRSKRARAKLRHLLEVRLKELEHQAVVDAAAAKVAEKTRKRWRRWFRWWN</sequence>
<evidence type="ECO:0000313" key="2">
    <source>
        <dbReference type="Proteomes" id="UP000030745"/>
    </source>
</evidence>
<gene>
    <name evidence="1" type="ORF">SPRG_13967</name>
</gene>
<organism evidence="1 2">
    <name type="scientific">Saprolegnia parasitica (strain CBS 223.65)</name>
    <dbReference type="NCBI Taxonomy" id="695850"/>
    <lineage>
        <taxon>Eukaryota</taxon>
        <taxon>Sar</taxon>
        <taxon>Stramenopiles</taxon>
        <taxon>Oomycota</taxon>
        <taxon>Saprolegniomycetes</taxon>
        <taxon>Saprolegniales</taxon>
        <taxon>Saprolegniaceae</taxon>
        <taxon>Saprolegnia</taxon>
    </lineage>
</organism>
<dbReference type="CDD" id="cd22958">
    <property type="entry name" value="DD_DPY30_SDC1-like"/>
    <property type="match status" value="1"/>
</dbReference>
<dbReference type="RefSeq" id="XP_012209135.1">
    <property type="nucleotide sequence ID" value="XM_012353745.1"/>
</dbReference>
<dbReference type="PROSITE" id="PS50096">
    <property type="entry name" value="IQ"/>
    <property type="match status" value="1"/>
</dbReference>
<dbReference type="GeneID" id="24135802"/>
<dbReference type="EMBL" id="KK583322">
    <property type="protein sequence ID" value="KDO20141.1"/>
    <property type="molecule type" value="Genomic_DNA"/>
</dbReference>
<accession>A0A067C0R1</accession>
<reference evidence="1 2" key="1">
    <citation type="journal article" date="2013" name="PLoS Genet.">
        <title>Distinctive expansion of potential virulence genes in the genome of the oomycete fish pathogen Saprolegnia parasitica.</title>
        <authorList>
            <person name="Jiang R.H."/>
            <person name="de Bruijn I."/>
            <person name="Haas B.J."/>
            <person name="Belmonte R."/>
            <person name="Lobach L."/>
            <person name="Christie J."/>
            <person name="van den Ackerveken G."/>
            <person name="Bottin A."/>
            <person name="Bulone V."/>
            <person name="Diaz-Moreno S.M."/>
            <person name="Dumas B."/>
            <person name="Fan L."/>
            <person name="Gaulin E."/>
            <person name="Govers F."/>
            <person name="Grenville-Briggs L.J."/>
            <person name="Horner N.R."/>
            <person name="Levin J.Z."/>
            <person name="Mammella M."/>
            <person name="Meijer H.J."/>
            <person name="Morris P."/>
            <person name="Nusbaum C."/>
            <person name="Oome S."/>
            <person name="Phillips A.J."/>
            <person name="van Rooyen D."/>
            <person name="Rzeszutek E."/>
            <person name="Saraiva M."/>
            <person name="Secombes C.J."/>
            <person name="Seidl M.F."/>
            <person name="Snel B."/>
            <person name="Stassen J.H."/>
            <person name="Sykes S."/>
            <person name="Tripathy S."/>
            <person name="van den Berg H."/>
            <person name="Vega-Arreguin J.C."/>
            <person name="Wawra S."/>
            <person name="Young S.K."/>
            <person name="Zeng Q."/>
            <person name="Dieguez-Uribeondo J."/>
            <person name="Russ C."/>
            <person name="Tyler B.M."/>
            <person name="van West P."/>
        </authorList>
    </citation>
    <scope>NUCLEOTIDE SEQUENCE [LARGE SCALE GENOMIC DNA]</scope>
    <source>
        <strain evidence="1 2">CBS 223.65</strain>
    </source>
</reference>
<name>A0A067C0R1_SAPPC</name>
<protein>
    <submittedName>
        <fullName evidence="1">Uncharacterized protein</fullName>
    </submittedName>
</protein>